<protein>
    <submittedName>
        <fullName evidence="1">Uncharacterized protein</fullName>
    </submittedName>
</protein>
<accession>A0AAW2Y6L6</accession>
<reference evidence="1" key="2">
    <citation type="journal article" date="2024" name="Plant">
        <title>Genomic evolution and insights into agronomic trait innovations of Sesamum species.</title>
        <authorList>
            <person name="Miao H."/>
            <person name="Wang L."/>
            <person name="Qu L."/>
            <person name="Liu H."/>
            <person name="Sun Y."/>
            <person name="Le M."/>
            <person name="Wang Q."/>
            <person name="Wei S."/>
            <person name="Zheng Y."/>
            <person name="Lin W."/>
            <person name="Duan Y."/>
            <person name="Cao H."/>
            <person name="Xiong S."/>
            <person name="Wang X."/>
            <person name="Wei L."/>
            <person name="Li C."/>
            <person name="Ma Q."/>
            <person name="Ju M."/>
            <person name="Zhao R."/>
            <person name="Li G."/>
            <person name="Mu C."/>
            <person name="Tian Q."/>
            <person name="Mei H."/>
            <person name="Zhang T."/>
            <person name="Gao T."/>
            <person name="Zhang H."/>
        </authorList>
    </citation>
    <scope>NUCLEOTIDE SEQUENCE</scope>
    <source>
        <strain evidence="1">KEN1</strain>
    </source>
</reference>
<proteinExistence type="predicted"/>
<reference evidence="1" key="1">
    <citation type="submission" date="2020-06" db="EMBL/GenBank/DDBJ databases">
        <authorList>
            <person name="Li T."/>
            <person name="Hu X."/>
            <person name="Zhang T."/>
            <person name="Song X."/>
            <person name="Zhang H."/>
            <person name="Dai N."/>
            <person name="Sheng W."/>
            <person name="Hou X."/>
            <person name="Wei L."/>
        </authorList>
    </citation>
    <scope>NUCLEOTIDE SEQUENCE</scope>
    <source>
        <strain evidence="1">KEN1</strain>
        <tissue evidence="1">Leaf</tissue>
    </source>
</reference>
<gene>
    <name evidence="1" type="ORF">Slati_0013200</name>
</gene>
<name>A0AAW2Y6L6_9LAMI</name>
<comment type="caution">
    <text evidence="1">The sequence shown here is derived from an EMBL/GenBank/DDBJ whole genome shotgun (WGS) entry which is preliminary data.</text>
</comment>
<dbReference type="AlphaFoldDB" id="A0AAW2Y6L6"/>
<dbReference type="InterPro" id="IPR004242">
    <property type="entry name" value="Transposase_21"/>
</dbReference>
<dbReference type="EMBL" id="JACGWN010000001">
    <property type="protein sequence ID" value="KAL0461256.1"/>
    <property type="molecule type" value="Genomic_DNA"/>
</dbReference>
<evidence type="ECO:0000313" key="1">
    <source>
        <dbReference type="EMBL" id="KAL0461256.1"/>
    </source>
</evidence>
<organism evidence="1">
    <name type="scientific">Sesamum latifolium</name>
    <dbReference type="NCBI Taxonomy" id="2727402"/>
    <lineage>
        <taxon>Eukaryota</taxon>
        <taxon>Viridiplantae</taxon>
        <taxon>Streptophyta</taxon>
        <taxon>Embryophyta</taxon>
        <taxon>Tracheophyta</taxon>
        <taxon>Spermatophyta</taxon>
        <taxon>Magnoliopsida</taxon>
        <taxon>eudicotyledons</taxon>
        <taxon>Gunneridae</taxon>
        <taxon>Pentapetalae</taxon>
        <taxon>asterids</taxon>
        <taxon>lamiids</taxon>
        <taxon>Lamiales</taxon>
        <taxon>Pedaliaceae</taxon>
        <taxon>Sesamum</taxon>
    </lineage>
</organism>
<dbReference type="Pfam" id="PF02992">
    <property type="entry name" value="Transposase_21"/>
    <property type="match status" value="1"/>
</dbReference>
<sequence length="87" mass="10270">MCNPFDAEAWRHFDQSYPDFAVESRNVRLALWTDGFAPHGQYGRTYSYWPVILTPYYLPPKMCMKPEYMFLTMVISGPSNPKRRIDV</sequence>